<keyword evidence="3" id="KW-1185">Reference proteome</keyword>
<reference evidence="2 3" key="1">
    <citation type="journal article" date="2021" name="Sci. Rep.">
        <title>The distribution of antibiotic resistance genes in chicken gut microbiota commensals.</title>
        <authorList>
            <person name="Juricova H."/>
            <person name="Matiasovicova J."/>
            <person name="Kubasova T."/>
            <person name="Cejkova D."/>
            <person name="Rychlik I."/>
        </authorList>
    </citation>
    <scope>NUCLEOTIDE SEQUENCE [LARGE SCALE GENOMIC DNA]</scope>
    <source>
        <strain evidence="2 3">An768</strain>
    </source>
</reference>
<organism evidence="2 3">
    <name type="scientific">Bacteroides caecicola</name>
    <dbReference type="NCBI Taxonomy" id="1462569"/>
    <lineage>
        <taxon>Bacteria</taxon>
        <taxon>Pseudomonadati</taxon>
        <taxon>Bacteroidota</taxon>
        <taxon>Bacteroidia</taxon>
        <taxon>Bacteroidales</taxon>
        <taxon>Bacteroidaceae</taxon>
        <taxon>Bacteroides</taxon>
    </lineage>
</organism>
<comment type="caution">
    <text evidence="2">The sequence shown here is derived from an EMBL/GenBank/DDBJ whole genome shotgun (WGS) entry which is preliminary data.</text>
</comment>
<dbReference type="InterPro" id="IPR029024">
    <property type="entry name" value="TerB-like"/>
</dbReference>
<evidence type="ECO:0000313" key="2">
    <source>
        <dbReference type="EMBL" id="MBM6805000.1"/>
    </source>
</evidence>
<dbReference type="EMBL" id="JACJKJ010000001">
    <property type="protein sequence ID" value="MBM6805000.1"/>
    <property type="molecule type" value="Genomic_DNA"/>
</dbReference>
<proteinExistence type="predicted"/>
<dbReference type="Proteomes" id="UP000782117">
    <property type="component" value="Unassembled WGS sequence"/>
</dbReference>
<sequence length="682" mass="78366">MFCKNCGKELNNGAKVCPNCGTKVTSANSIVDIFKEGRRIWAREGELTQNDCFAYPQVPEDVKSLARQNFGVGYDEQILFVRDTSFWDSRNQGLVITDGGCYVIEDNGNPENKIVFPWSAVQHVEYKDATLYFWGYQNDSTYIGISYFMKHEDYEKARRIGQSLAKTFTSMAQCVEPEADPFDIAAEHYDQLNAEGKHEEAFQFALSCKDQEGLEVFYMPAVRGYIVNKDYEKAVELCNEGLKHCEHTSPMEYQLLYAKCTAYHCLGNNLEARKCAIPVLLDAPDDLKYPTGSDTPIKQDIADDFKICDQEYIQDYLELPYNKRKVLLPVNSYTDLCQDYLSVIDIKKLPDSGIVFPIGHPVAYQLYVGHPYVKQKYLPFESYELELIEDKVREFCQLVQCLGATEISIECLNSSSSDRNTNMEQHIEGEASYRVASASAKNDRSQSRHLIDEISQSINLHQTFVPNGKPHLPEGLVWYPNEPSWQRLYNQRMQGALQQHEERIETRKNRVLEGSELNSIEVEFKSLFLAANGQWNKKMEEKFTLQENAVLAIHVQFASLDKLEQTVPADTASISQYTEDEKEYMEELKICLKEGGDISANERRLLERLRKHLGISEERAIELEESLKPSLTDDEKEYWEEYKLCLEDGGDISASERRLLDKLRNRLGISEERAREIEKIIL</sequence>
<evidence type="ECO:0000313" key="3">
    <source>
        <dbReference type="Proteomes" id="UP000782117"/>
    </source>
</evidence>
<gene>
    <name evidence="2" type="ORF">H6A24_00520</name>
</gene>
<protein>
    <submittedName>
        <fullName evidence="2">Zinc-ribbon domain-containing protein</fullName>
    </submittedName>
</protein>
<dbReference type="SUPFAM" id="SSF158682">
    <property type="entry name" value="TerB-like"/>
    <property type="match status" value="1"/>
</dbReference>
<dbReference type="InterPro" id="IPR026870">
    <property type="entry name" value="Zinc_ribbon_dom"/>
</dbReference>
<evidence type="ECO:0000259" key="1">
    <source>
        <dbReference type="Pfam" id="PF13240"/>
    </source>
</evidence>
<accession>A0ABS2F445</accession>
<dbReference type="RefSeq" id="WP_204498643.1">
    <property type="nucleotide sequence ID" value="NZ_JACJKJ010000001.1"/>
</dbReference>
<feature type="domain" description="Zinc-ribbon" evidence="1">
    <location>
        <begin position="2"/>
        <end position="24"/>
    </location>
</feature>
<dbReference type="Pfam" id="PF13240">
    <property type="entry name" value="Zn_Ribbon_1"/>
    <property type="match status" value="1"/>
</dbReference>
<name>A0ABS2F445_9BACE</name>